<proteinExistence type="predicted"/>
<sequence length="49" mass="5496">MAHVRVRVRRQKTALLVAVVSFARRRATRRIPGRGGAALRSFLASFKFG</sequence>
<organism evidence="1 2">
    <name type="scientific">Alternaria tenuissima</name>
    <dbReference type="NCBI Taxonomy" id="119927"/>
    <lineage>
        <taxon>Eukaryota</taxon>
        <taxon>Fungi</taxon>
        <taxon>Dikarya</taxon>
        <taxon>Ascomycota</taxon>
        <taxon>Pezizomycotina</taxon>
        <taxon>Dothideomycetes</taxon>
        <taxon>Pleosporomycetidae</taxon>
        <taxon>Pleosporales</taxon>
        <taxon>Pleosporineae</taxon>
        <taxon>Pleosporaceae</taxon>
        <taxon>Alternaria</taxon>
        <taxon>Alternaria sect. Alternaria</taxon>
        <taxon>Alternaria alternata complex</taxon>
    </lineage>
</organism>
<dbReference type="Proteomes" id="UP000292402">
    <property type="component" value="Unassembled WGS sequence"/>
</dbReference>
<reference evidence="2" key="1">
    <citation type="journal article" date="2019" name="bioRxiv">
        <title>Genomics, evolutionary history and diagnostics of the Alternaria alternata species group including apple and Asian pear pathotypes.</title>
        <authorList>
            <person name="Armitage A.D."/>
            <person name="Cockerton H.M."/>
            <person name="Sreenivasaprasad S."/>
            <person name="Woodhall J.W."/>
            <person name="Lane C.R."/>
            <person name="Harrison R.J."/>
            <person name="Clarkson J.P."/>
        </authorList>
    </citation>
    <scope>NUCLEOTIDE SEQUENCE [LARGE SCALE GENOMIC DNA]</scope>
    <source>
        <strain evidence="2">FERA 1082</strain>
    </source>
</reference>
<evidence type="ECO:0000313" key="2">
    <source>
        <dbReference type="Proteomes" id="UP000292402"/>
    </source>
</evidence>
<name>A0A4Q4MW62_9PLEO</name>
<accession>A0A4Q4MW62</accession>
<dbReference type="AlphaFoldDB" id="A0A4Q4MW62"/>
<dbReference type="EMBL" id="PDXA01000003">
    <property type="protein sequence ID" value="RYN59797.1"/>
    <property type="molecule type" value="Genomic_DNA"/>
</dbReference>
<evidence type="ECO:0000313" key="1">
    <source>
        <dbReference type="EMBL" id="RYN59797.1"/>
    </source>
</evidence>
<comment type="caution">
    <text evidence="1">The sequence shown here is derived from an EMBL/GenBank/DDBJ whole genome shotgun (WGS) entry which is preliminary data.</text>
</comment>
<gene>
    <name evidence="1" type="ORF">AA0114_g1477</name>
</gene>
<protein>
    <submittedName>
        <fullName evidence="1">Uncharacterized protein</fullName>
    </submittedName>
</protein>